<feature type="domain" description="MoaB/Mog" evidence="6">
    <location>
        <begin position="17"/>
        <end position="161"/>
    </location>
</feature>
<evidence type="ECO:0000256" key="4">
    <source>
        <dbReference type="ARBA" id="ARBA00023150"/>
    </source>
</evidence>
<gene>
    <name evidence="7" type="primary">moaB</name>
    <name evidence="7" type="ORF">VCB98_01245</name>
</gene>
<dbReference type="CDD" id="cd00886">
    <property type="entry name" value="MogA_MoaB"/>
    <property type="match status" value="1"/>
</dbReference>
<dbReference type="NCBIfam" id="TIGR02667">
    <property type="entry name" value="moaB_proteo"/>
    <property type="match status" value="1"/>
</dbReference>
<name>A0AAP6JD25_9GAMM</name>
<accession>A0AAP6JD25</accession>
<reference evidence="7 8" key="1">
    <citation type="submission" date="2023-12" db="EMBL/GenBank/DDBJ databases">
        <title>Whole-genome sequencing of halo(alkali)philic microorganisms from hypersaline lakes.</title>
        <authorList>
            <person name="Sorokin D.Y."/>
            <person name="Merkel A.Y."/>
            <person name="Messina E."/>
            <person name="Yakimov M."/>
        </authorList>
    </citation>
    <scope>NUCLEOTIDE SEQUENCE [LARGE SCALE GENOMIC DNA]</scope>
    <source>
        <strain evidence="7 8">AB-CW1</strain>
    </source>
</reference>
<evidence type="ECO:0000259" key="6">
    <source>
        <dbReference type="SMART" id="SM00852"/>
    </source>
</evidence>
<dbReference type="Pfam" id="PF00994">
    <property type="entry name" value="MoCF_biosynth"/>
    <property type="match status" value="1"/>
</dbReference>
<dbReference type="NCBIfam" id="TIGR00177">
    <property type="entry name" value="molyb_syn"/>
    <property type="match status" value="1"/>
</dbReference>
<keyword evidence="8" id="KW-1185">Reference proteome</keyword>
<dbReference type="Gene3D" id="3.40.980.10">
    <property type="entry name" value="MoaB/Mog-like domain"/>
    <property type="match status" value="1"/>
</dbReference>
<evidence type="ECO:0000313" key="7">
    <source>
        <dbReference type="EMBL" id="MEA5444443.1"/>
    </source>
</evidence>
<dbReference type="GO" id="GO:0006777">
    <property type="term" value="P:Mo-molybdopterin cofactor biosynthetic process"/>
    <property type="evidence" value="ECO:0007669"/>
    <property type="project" value="UniProtKB-UniRule"/>
</dbReference>
<comment type="function">
    <text evidence="5">May be involved in the biosynthesis of molybdopterin.</text>
</comment>
<dbReference type="AlphaFoldDB" id="A0AAP6JD25"/>
<dbReference type="EMBL" id="JAYGII010000002">
    <property type="protein sequence ID" value="MEA5444443.1"/>
    <property type="molecule type" value="Genomic_DNA"/>
</dbReference>
<evidence type="ECO:0000256" key="5">
    <source>
        <dbReference type="PIRNR" id="PIRNR006443"/>
    </source>
</evidence>
<dbReference type="RefSeq" id="WP_346049650.1">
    <property type="nucleotide sequence ID" value="NZ_JAYGII010000002.1"/>
</dbReference>
<dbReference type="InterPro" id="IPR008284">
    <property type="entry name" value="MoCF_biosynth_CS"/>
</dbReference>
<dbReference type="SMART" id="SM00852">
    <property type="entry name" value="MoCF_biosynth"/>
    <property type="match status" value="1"/>
</dbReference>
<organism evidence="7 8">
    <name type="scientific">Natronospira elongata</name>
    <dbReference type="NCBI Taxonomy" id="3110268"/>
    <lineage>
        <taxon>Bacteria</taxon>
        <taxon>Pseudomonadati</taxon>
        <taxon>Pseudomonadota</taxon>
        <taxon>Gammaproteobacteria</taxon>
        <taxon>Natronospirales</taxon>
        <taxon>Natronospiraceae</taxon>
        <taxon>Natronospira</taxon>
    </lineage>
</organism>
<sequence>MSRKGCADKPFRPIRIAVLTVSDSRTRENDTSGDTLQERLETAGHELAERMIVKDDIFQLRAVVSRWIADEAVDCVLITGGTGITGRDNTPEAIRPLLIRDIPGFGELFRHYSLEEIGTSTVQSRAFAGTANATLVFALPGSTGACRTAWDRILGDQLDSRTGPCNFISLIPRLNEV</sequence>
<comment type="similarity">
    <text evidence="2 5">Belongs to the MoaB/Mog family.</text>
</comment>
<comment type="pathway">
    <text evidence="1 5">Cofactor biosynthesis; molybdopterin biosynthesis.</text>
</comment>
<evidence type="ECO:0000313" key="8">
    <source>
        <dbReference type="Proteomes" id="UP001302316"/>
    </source>
</evidence>
<dbReference type="PIRSF" id="PIRSF006443">
    <property type="entry name" value="MoaB"/>
    <property type="match status" value="1"/>
</dbReference>
<dbReference type="PANTHER" id="PTHR43232">
    <property type="entry name" value="MOLYBDENUM COFACTOR BIOSYNTHESIS PROTEIN B"/>
    <property type="match status" value="1"/>
</dbReference>
<dbReference type="Proteomes" id="UP001302316">
    <property type="component" value="Unassembled WGS sequence"/>
</dbReference>
<dbReference type="PROSITE" id="PS01078">
    <property type="entry name" value="MOCF_BIOSYNTHESIS_1"/>
    <property type="match status" value="1"/>
</dbReference>
<dbReference type="InterPro" id="IPR001453">
    <property type="entry name" value="MoaB/Mog_dom"/>
</dbReference>
<dbReference type="SUPFAM" id="SSF53218">
    <property type="entry name" value="Molybdenum cofactor biosynthesis proteins"/>
    <property type="match status" value="1"/>
</dbReference>
<keyword evidence="4 5" id="KW-0501">Molybdenum cofactor biosynthesis</keyword>
<dbReference type="PANTHER" id="PTHR43232:SF2">
    <property type="entry name" value="MOLYBDENUM COFACTOR BIOSYNTHESIS PROTEIN B"/>
    <property type="match status" value="1"/>
</dbReference>
<dbReference type="GO" id="GO:0005829">
    <property type="term" value="C:cytosol"/>
    <property type="evidence" value="ECO:0007669"/>
    <property type="project" value="TreeGrafter"/>
</dbReference>
<protein>
    <recommendedName>
        <fullName evidence="3 5">Molybdenum cofactor biosynthesis protein B</fullName>
    </recommendedName>
</protein>
<evidence type="ECO:0000256" key="1">
    <source>
        <dbReference type="ARBA" id="ARBA00005046"/>
    </source>
</evidence>
<comment type="caution">
    <text evidence="7">The sequence shown here is derived from an EMBL/GenBank/DDBJ whole genome shotgun (WGS) entry which is preliminary data.</text>
</comment>
<dbReference type="InterPro" id="IPR013484">
    <property type="entry name" value="MoaB_proteobac"/>
</dbReference>
<proteinExistence type="inferred from homology"/>
<dbReference type="InterPro" id="IPR012245">
    <property type="entry name" value="MoaB"/>
</dbReference>
<dbReference type="InterPro" id="IPR036425">
    <property type="entry name" value="MoaB/Mog-like_dom_sf"/>
</dbReference>
<evidence type="ECO:0000256" key="3">
    <source>
        <dbReference type="ARBA" id="ARBA00015262"/>
    </source>
</evidence>
<evidence type="ECO:0000256" key="2">
    <source>
        <dbReference type="ARBA" id="ARBA00006112"/>
    </source>
</evidence>